<dbReference type="GO" id="GO:0003677">
    <property type="term" value="F:DNA binding"/>
    <property type="evidence" value="ECO:0007669"/>
    <property type="project" value="UniProtKB-UniRule"/>
</dbReference>
<evidence type="ECO:0000313" key="5">
    <source>
        <dbReference type="Proteomes" id="UP000533429"/>
    </source>
</evidence>
<dbReference type="PROSITE" id="PS50977">
    <property type="entry name" value="HTH_TETR_2"/>
    <property type="match status" value="1"/>
</dbReference>
<feature type="domain" description="HTH tetR-type" evidence="3">
    <location>
        <begin position="5"/>
        <end position="38"/>
    </location>
</feature>
<dbReference type="InterPro" id="IPR001647">
    <property type="entry name" value="HTH_TetR"/>
</dbReference>
<evidence type="ECO:0000256" key="2">
    <source>
        <dbReference type="PROSITE-ProRule" id="PRU00335"/>
    </source>
</evidence>
<dbReference type="Pfam" id="PF00440">
    <property type="entry name" value="TetR_N"/>
    <property type="match status" value="1"/>
</dbReference>
<comment type="caution">
    <text evidence="4">The sequence shown here is derived from an EMBL/GenBank/DDBJ whole genome shotgun (WGS) entry which is preliminary data.</text>
</comment>
<dbReference type="InterPro" id="IPR009057">
    <property type="entry name" value="Homeodomain-like_sf"/>
</dbReference>
<keyword evidence="1 2" id="KW-0238">DNA-binding</keyword>
<proteinExistence type="predicted"/>
<feature type="non-terminal residue" evidence="4">
    <location>
        <position position="38"/>
    </location>
</feature>
<evidence type="ECO:0000313" key="4">
    <source>
        <dbReference type="EMBL" id="NVP01296.1"/>
    </source>
</evidence>
<dbReference type="Proteomes" id="UP000533429">
    <property type="component" value="Unassembled WGS sequence"/>
</dbReference>
<organism evidence="4 5">
    <name type="scientific">Photobacterium damselae subsp. damselae</name>
    <name type="common">Listonella damsela</name>
    <dbReference type="NCBI Taxonomy" id="85581"/>
    <lineage>
        <taxon>Bacteria</taxon>
        <taxon>Pseudomonadati</taxon>
        <taxon>Pseudomonadota</taxon>
        <taxon>Gammaproteobacteria</taxon>
        <taxon>Vibrionales</taxon>
        <taxon>Vibrionaceae</taxon>
        <taxon>Photobacterium</taxon>
    </lineage>
</organism>
<comment type="caution">
    <text evidence="2">Lacks conserved residue(s) required for the propagation of feature annotation.</text>
</comment>
<sequence length="38" mass="4254">MTDKGNTKSRILDAAEWLFAEHGFNETSLRTITSKANV</sequence>
<name>A0A850QRN3_PHODD</name>
<evidence type="ECO:0000259" key="3">
    <source>
        <dbReference type="PROSITE" id="PS50977"/>
    </source>
</evidence>
<dbReference type="SUPFAM" id="SSF46689">
    <property type="entry name" value="Homeodomain-like"/>
    <property type="match status" value="1"/>
</dbReference>
<reference evidence="4 5" key="1">
    <citation type="submission" date="2020-06" db="EMBL/GenBank/DDBJ databases">
        <title>Photobacterium damselae subsp. damselae comparative genomics.</title>
        <authorList>
            <person name="Osorio C.R."/>
        </authorList>
    </citation>
    <scope>NUCLEOTIDE SEQUENCE [LARGE SCALE GENOMIC DNA]</scope>
    <source>
        <strain evidence="4 5">TW250/03</strain>
    </source>
</reference>
<dbReference type="Gene3D" id="1.10.357.10">
    <property type="entry name" value="Tetracycline Repressor, domain 2"/>
    <property type="match status" value="1"/>
</dbReference>
<gene>
    <name evidence="4" type="ORF">HWA77_13850</name>
</gene>
<protein>
    <submittedName>
        <fullName evidence="4">Helix-turn-helix transcriptional regulator</fullName>
    </submittedName>
</protein>
<dbReference type="AlphaFoldDB" id="A0A850QRN3"/>
<evidence type="ECO:0000256" key="1">
    <source>
        <dbReference type="ARBA" id="ARBA00023125"/>
    </source>
</evidence>
<dbReference type="EMBL" id="JABXOR010000867">
    <property type="protein sequence ID" value="NVP01296.1"/>
    <property type="molecule type" value="Genomic_DNA"/>
</dbReference>
<accession>A0A850QRN3</accession>